<protein>
    <submittedName>
        <fullName evidence="8">Uncharacterized protein</fullName>
    </submittedName>
</protein>
<dbReference type="GO" id="GO:0005044">
    <property type="term" value="F:scavenger receptor activity"/>
    <property type="evidence" value="ECO:0007669"/>
    <property type="project" value="InterPro"/>
</dbReference>
<dbReference type="STRING" id="126957.T1IKB5"/>
<dbReference type="HOGENOM" id="CLU_019853_3_0_1"/>
<name>T1IKB5_STRMM</name>
<evidence type="ECO:0000256" key="6">
    <source>
        <dbReference type="ARBA" id="ARBA00023180"/>
    </source>
</evidence>
<proteinExistence type="inferred from homology"/>
<keyword evidence="5 7" id="KW-0472">Membrane</keyword>
<reference evidence="8" key="2">
    <citation type="submission" date="2015-02" db="UniProtKB">
        <authorList>
            <consortium name="EnsemblMetazoa"/>
        </authorList>
    </citation>
    <scope>IDENTIFICATION</scope>
</reference>
<dbReference type="GO" id="GO:0005764">
    <property type="term" value="C:lysosome"/>
    <property type="evidence" value="ECO:0007669"/>
    <property type="project" value="InterPro"/>
</dbReference>
<dbReference type="PhylomeDB" id="T1IKB5"/>
<dbReference type="EMBL" id="JH430472">
    <property type="status" value="NOT_ANNOTATED_CDS"/>
    <property type="molecule type" value="Genomic_DNA"/>
</dbReference>
<comment type="similarity">
    <text evidence="2">Belongs to the CD36 family.</text>
</comment>
<comment type="subcellular location">
    <subcellularLocation>
        <location evidence="1">Membrane</location>
    </subcellularLocation>
</comment>
<accession>T1IKB5</accession>
<evidence type="ECO:0000313" key="9">
    <source>
        <dbReference type="Proteomes" id="UP000014500"/>
    </source>
</evidence>
<feature type="transmembrane region" description="Helical" evidence="7">
    <location>
        <begin position="449"/>
        <end position="475"/>
    </location>
</feature>
<evidence type="ECO:0000313" key="8">
    <source>
        <dbReference type="EnsemblMetazoa" id="SMAR001360-PA"/>
    </source>
</evidence>
<dbReference type="AlphaFoldDB" id="T1IKB5"/>
<dbReference type="PANTHER" id="PTHR11923:SF51">
    <property type="entry name" value="LYSOSOME MEMBRANE PROTEIN 2"/>
    <property type="match status" value="1"/>
</dbReference>
<dbReference type="PANTHER" id="PTHR11923">
    <property type="entry name" value="SCAVENGER RECEPTOR CLASS B TYPE-1 SR-B1"/>
    <property type="match status" value="1"/>
</dbReference>
<evidence type="ECO:0000256" key="1">
    <source>
        <dbReference type="ARBA" id="ARBA00004370"/>
    </source>
</evidence>
<evidence type="ECO:0000256" key="7">
    <source>
        <dbReference type="SAM" id="Phobius"/>
    </source>
</evidence>
<dbReference type="GO" id="GO:0016020">
    <property type="term" value="C:membrane"/>
    <property type="evidence" value="ECO:0007669"/>
    <property type="project" value="UniProtKB-SubCell"/>
</dbReference>
<sequence>MKCNILFCIGLIGTIGAIVFAIGAVLYVALPNIVKSKVKESLRLVNGSDIYTKWVESDFPVYMQFYFFNVTNHDTVFTNGNKPILQQLGPYTFREYRKKINIQFNNVKDTITYNQIKWFVYIPSKSNGDLSDKVTTLNVPYTSMAMKRDKILSLIQKMAIPLIIKSFNTSIFVTKTVEELLFKGYKDELMVFFHKTTGEEFIPNDSFGFFYGQNNTFDGTYTIFSGINYQDKFMEIYMFNNSTNTNWWNSEYCNMINGTDGTKFKSHLTKEDTIYSFVSEMCRSVYMTYEKDEITHGITTYRFNLPYSMMASADLEPNNKCFCPKDTACLKKGAFFVGACQNDAPIVATLPHFYQADESYYEAVIGLNKSKELHESFVDVEPTTGYIVKARKRGQINLAIRPLSHFKEFKNVPEMLFPVFWFDENVVWPSDFAESFSDRVFKPQKMYGAWSQVFIVVGAFVLIFSIIITGAKLILEKK</sequence>
<keyword evidence="4 7" id="KW-1133">Transmembrane helix</keyword>
<dbReference type="Proteomes" id="UP000014500">
    <property type="component" value="Unassembled WGS sequence"/>
</dbReference>
<dbReference type="InterPro" id="IPR005429">
    <property type="entry name" value="LimpII"/>
</dbReference>
<dbReference type="PRINTS" id="PR01609">
    <property type="entry name" value="CD36FAMILY"/>
</dbReference>
<feature type="transmembrane region" description="Helical" evidence="7">
    <location>
        <begin position="7"/>
        <end position="30"/>
    </location>
</feature>
<keyword evidence="6" id="KW-0325">Glycoprotein</keyword>
<dbReference type="Pfam" id="PF01130">
    <property type="entry name" value="CD36"/>
    <property type="match status" value="1"/>
</dbReference>
<keyword evidence="3 7" id="KW-0812">Transmembrane</keyword>
<dbReference type="InterPro" id="IPR002159">
    <property type="entry name" value="CD36_fam"/>
</dbReference>
<evidence type="ECO:0000256" key="4">
    <source>
        <dbReference type="ARBA" id="ARBA00022989"/>
    </source>
</evidence>
<organism evidence="8 9">
    <name type="scientific">Strigamia maritima</name>
    <name type="common">European centipede</name>
    <name type="synonym">Geophilus maritimus</name>
    <dbReference type="NCBI Taxonomy" id="126957"/>
    <lineage>
        <taxon>Eukaryota</taxon>
        <taxon>Metazoa</taxon>
        <taxon>Ecdysozoa</taxon>
        <taxon>Arthropoda</taxon>
        <taxon>Myriapoda</taxon>
        <taxon>Chilopoda</taxon>
        <taxon>Pleurostigmophora</taxon>
        <taxon>Geophilomorpha</taxon>
        <taxon>Linotaeniidae</taxon>
        <taxon>Strigamia</taxon>
    </lineage>
</organism>
<evidence type="ECO:0000256" key="2">
    <source>
        <dbReference type="ARBA" id="ARBA00010532"/>
    </source>
</evidence>
<evidence type="ECO:0000256" key="3">
    <source>
        <dbReference type="ARBA" id="ARBA00022692"/>
    </source>
</evidence>
<reference evidence="9" key="1">
    <citation type="submission" date="2011-05" db="EMBL/GenBank/DDBJ databases">
        <authorList>
            <person name="Richards S.R."/>
            <person name="Qu J."/>
            <person name="Jiang H."/>
            <person name="Jhangiani S.N."/>
            <person name="Agravi P."/>
            <person name="Goodspeed R."/>
            <person name="Gross S."/>
            <person name="Mandapat C."/>
            <person name="Jackson L."/>
            <person name="Mathew T."/>
            <person name="Pu L."/>
            <person name="Thornton R."/>
            <person name="Saada N."/>
            <person name="Wilczek-Boney K.B."/>
            <person name="Lee S."/>
            <person name="Kovar C."/>
            <person name="Wu Y."/>
            <person name="Scherer S.E."/>
            <person name="Worley K.C."/>
            <person name="Muzny D.M."/>
            <person name="Gibbs R."/>
        </authorList>
    </citation>
    <scope>NUCLEOTIDE SEQUENCE</scope>
    <source>
        <strain evidence="9">Brora</strain>
    </source>
</reference>
<dbReference type="OMA" id="MNGIFES"/>
<dbReference type="PRINTS" id="PR01611">
    <property type="entry name" value="LIMPII"/>
</dbReference>
<dbReference type="EnsemblMetazoa" id="SMAR001360-RA">
    <property type="protein sequence ID" value="SMAR001360-PA"/>
    <property type="gene ID" value="SMAR001360"/>
</dbReference>
<evidence type="ECO:0000256" key="5">
    <source>
        <dbReference type="ARBA" id="ARBA00023136"/>
    </source>
</evidence>
<dbReference type="eggNOG" id="KOG3776">
    <property type="taxonomic scope" value="Eukaryota"/>
</dbReference>
<keyword evidence="9" id="KW-1185">Reference proteome</keyword>